<name>A0ACC3SA00_9PEZI</name>
<comment type="caution">
    <text evidence="1">The sequence shown here is derived from an EMBL/GenBank/DDBJ whole genome shotgun (WGS) entry which is preliminary data.</text>
</comment>
<gene>
    <name evidence="1" type="ORF">M8818_005505</name>
</gene>
<evidence type="ECO:0000313" key="1">
    <source>
        <dbReference type="EMBL" id="KAK8201980.1"/>
    </source>
</evidence>
<protein>
    <submittedName>
        <fullName evidence="1">Uncharacterized protein</fullName>
    </submittedName>
</protein>
<organism evidence="1 2">
    <name type="scientific">Zalaria obscura</name>
    <dbReference type="NCBI Taxonomy" id="2024903"/>
    <lineage>
        <taxon>Eukaryota</taxon>
        <taxon>Fungi</taxon>
        <taxon>Dikarya</taxon>
        <taxon>Ascomycota</taxon>
        <taxon>Pezizomycotina</taxon>
        <taxon>Dothideomycetes</taxon>
        <taxon>Dothideomycetidae</taxon>
        <taxon>Dothideales</taxon>
        <taxon>Zalariaceae</taxon>
        <taxon>Zalaria</taxon>
    </lineage>
</organism>
<dbReference type="EMBL" id="JAMKPW020000033">
    <property type="protein sequence ID" value="KAK8201980.1"/>
    <property type="molecule type" value="Genomic_DNA"/>
</dbReference>
<accession>A0ACC3SA00</accession>
<sequence length="156" mass="16876">MSRRHHVQASAGSNRKRVTGSIIRGAEWHLGPSLPLWSAIMPRSATGQFWSLDMVCLNAVSHPAHAPASPLSHGGSRSAVYLEDLPTVTAQIDSGQEPAGPHPASTDIPHLSFSVFWLTRRILYPRRLGSTFIDVFPSSSYINCRLRTCCGGDGSA</sequence>
<dbReference type="Proteomes" id="UP001320706">
    <property type="component" value="Unassembled WGS sequence"/>
</dbReference>
<evidence type="ECO:0000313" key="2">
    <source>
        <dbReference type="Proteomes" id="UP001320706"/>
    </source>
</evidence>
<keyword evidence="2" id="KW-1185">Reference proteome</keyword>
<reference evidence="1" key="1">
    <citation type="submission" date="2024-02" db="EMBL/GenBank/DDBJ databases">
        <title>Metagenome Assembled Genome of Zalaria obscura JY119.</title>
        <authorList>
            <person name="Vighnesh L."/>
            <person name="Jagadeeshwari U."/>
            <person name="Venkata Ramana C."/>
            <person name="Sasikala C."/>
        </authorList>
    </citation>
    <scope>NUCLEOTIDE SEQUENCE</scope>
    <source>
        <strain evidence="1">JY119</strain>
    </source>
</reference>
<proteinExistence type="predicted"/>